<dbReference type="OrthoDB" id="433338at2759"/>
<name>A0A9P1DMJ0_9DINO</name>
<feature type="region of interest" description="Disordered" evidence="1">
    <location>
        <begin position="1"/>
        <end position="22"/>
    </location>
</feature>
<feature type="region of interest" description="Disordered" evidence="1">
    <location>
        <begin position="69"/>
        <end position="95"/>
    </location>
</feature>
<evidence type="ECO:0000313" key="2">
    <source>
        <dbReference type="EMBL" id="CAI4011388.1"/>
    </source>
</evidence>
<dbReference type="EMBL" id="CAMXCT010005101">
    <property type="protein sequence ID" value="CAI4011388.1"/>
    <property type="molecule type" value="Genomic_DNA"/>
</dbReference>
<reference evidence="2" key="1">
    <citation type="submission" date="2022-10" db="EMBL/GenBank/DDBJ databases">
        <authorList>
            <person name="Chen Y."/>
            <person name="Dougan E. K."/>
            <person name="Chan C."/>
            <person name="Rhodes N."/>
            <person name="Thang M."/>
        </authorList>
    </citation>
    <scope>NUCLEOTIDE SEQUENCE</scope>
</reference>
<keyword evidence="4" id="KW-1185">Reference proteome</keyword>
<evidence type="ECO:0000256" key="1">
    <source>
        <dbReference type="SAM" id="MobiDB-lite"/>
    </source>
</evidence>
<accession>A0A9P1DMJ0</accession>
<reference evidence="3" key="2">
    <citation type="submission" date="2024-04" db="EMBL/GenBank/DDBJ databases">
        <authorList>
            <person name="Chen Y."/>
            <person name="Shah S."/>
            <person name="Dougan E. K."/>
            <person name="Thang M."/>
            <person name="Chan C."/>
        </authorList>
    </citation>
    <scope>NUCLEOTIDE SEQUENCE [LARGE SCALE GENOMIC DNA]</scope>
</reference>
<gene>
    <name evidence="2" type="ORF">C1SCF055_LOCUS36558</name>
</gene>
<dbReference type="EMBL" id="CAMXCT030005101">
    <property type="protein sequence ID" value="CAL4798700.1"/>
    <property type="molecule type" value="Genomic_DNA"/>
</dbReference>
<proteinExistence type="predicted"/>
<feature type="compositionally biased region" description="Low complexity" evidence="1">
    <location>
        <begin position="1"/>
        <end position="15"/>
    </location>
</feature>
<evidence type="ECO:0008006" key="5">
    <source>
        <dbReference type="Google" id="ProtNLM"/>
    </source>
</evidence>
<organism evidence="2">
    <name type="scientific">Cladocopium goreaui</name>
    <dbReference type="NCBI Taxonomy" id="2562237"/>
    <lineage>
        <taxon>Eukaryota</taxon>
        <taxon>Sar</taxon>
        <taxon>Alveolata</taxon>
        <taxon>Dinophyceae</taxon>
        <taxon>Suessiales</taxon>
        <taxon>Symbiodiniaceae</taxon>
        <taxon>Cladocopium</taxon>
    </lineage>
</organism>
<sequence>MERPSGSSGSSGSSGKRTGSEAADIQQHVIFIERAGSLLAVPVDGWHEQVDLSRSRPVKVTFKCVNPPDRSDAKESCDAGSGSVSSVSEITGSPESHDVLASDRITSDSEDFCVPGLLSDGSESGTSIEGPQTDARIATQHNSLEAHENGTCKPCRFFHMKEEGCRIGAACKFCHYCTREEARRERLTRKYDDRRVKRRLGRRFNYGN</sequence>
<evidence type="ECO:0000313" key="4">
    <source>
        <dbReference type="Proteomes" id="UP001152797"/>
    </source>
</evidence>
<dbReference type="AlphaFoldDB" id="A0A9P1DMJ0"/>
<feature type="compositionally biased region" description="Polar residues" evidence="1">
    <location>
        <begin position="82"/>
        <end position="94"/>
    </location>
</feature>
<dbReference type="EMBL" id="CAMXCT020005101">
    <property type="protein sequence ID" value="CAL1164763.1"/>
    <property type="molecule type" value="Genomic_DNA"/>
</dbReference>
<protein>
    <recommendedName>
        <fullName evidence="5">C3H1-type domain-containing protein</fullName>
    </recommendedName>
</protein>
<comment type="caution">
    <text evidence="2">The sequence shown here is derived from an EMBL/GenBank/DDBJ whole genome shotgun (WGS) entry which is preliminary data.</text>
</comment>
<evidence type="ECO:0000313" key="3">
    <source>
        <dbReference type="EMBL" id="CAL1164763.1"/>
    </source>
</evidence>
<dbReference type="Proteomes" id="UP001152797">
    <property type="component" value="Unassembled WGS sequence"/>
</dbReference>